<dbReference type="GO" id="GO:0006285">
    <property type="term" value="P:base-excision repair, AP site formation"/>
    <property type="evidence" value="ECO:0007669"/>
    <property type="project" value="TreeGrafter"/>
</dbReference>
<keyword evidence="2" id="KW-0479">Metal-binding</keyword>
<sequence length="51" mass="5744">MEDLVALQGVSRKTANVVLSVIFKIKEGVVVDTHVMRVTQRLGLTQHQKNR</sequence>
<organism evidence="8">
    <name type="scientific">marine sediment metagenome</name>
    <dbReference type="NCBI Taxonomy" id="412755"/>
    <lineage>
        <taxon>unclassified sequences</taxon>
        <taxon>metagenomes</taxon>
        <taxon>ecological metagenomes</taxon>
    </lineage>
</organism>
<evidence type="ECO:0008006" key="9">
    <source>
        <dbReference type="Google" id="ProtNLM"/>
    </source>
</evidence>
<keyword evidence="3" id="KW-0227">DNA damage</keyword>
<evidence type="ECO:0000256" key="3">
    <source>
        <dbReference type="ARBA" id="ARBA00022763"/>
    </source>
</evidence>
<evidence type="ECO:0000256" key="2">
    <source>
        <dbReference type="ARBA" id="ARBA00022723"/>
    </source>
</evidence>
<evidence type="ECO:0000256" key="4">
    <source>
        <dbReference type="ARBA" id="ARBA00022801"/>
    </source>
</evidence>
<keyword evidence="1" id="KW-0004">4Fe-4S</keyword>
<keyword evidence="7" id="KW-0326">Glycosidase</keyword>
<feature type="non-terminal residue" evidence="8">
    <location>
        <position position="51"/>
    </location>
</feature>
<protein>
    <recommendedName>
        <fullName evidence="9">HhH-GPD domain-containing protein</fullName>
    </recommendedName>
</protein>
<gene>
    <name evidence="8" type="ORF">S06H3_31775</name>
</gene>
<dbReference type="GO" id="GO:0019104">
    <property type="term" value="F:DNA N-glycosylase activity"/>
    <property type="evidence" value="ECO:0007669"/>
    <property type="project" value="TreeGrafter"/>
</dbReference>
<dbReference type="SUPFAM" id="SSF48150">
    <property type="entry name" value="DNA-glycosylase"/>
    <property type="match status" value="1"/>
</dbReference>
<dbReference type="GO" id="GO:0051539">
    <property type="term" value="F:4 iron, 4 sulfur cluster binding"/>
    <property type="evidence" value="ECO:0007669"/>
    <property type="project" value="UniProtKB-KW"/>
</dbReference>
<comment type="caution">
    <text evidence="8">The sequence shown here is derived from an EMBL/GenBank/DDBJ whole genome shotgun (WGS) entry which is preliminary data.</text>
</comment>
<dbReference type="PANTHER" id="PTHR10359:SF18">
    <property type="entry name" value="ENDONUCLEASE III"/>
    <property type="match status" value="1"/>
</dbReference>
<accession>X1NZW5</accession>
<dbReference type="Gene3D" id="1.10.1670.10">
    <property type="entry name" value="Helix-hairpin-Helix base-excision DNA repair enzymes (C-terminal)"/>
    <property type="match status" value="1"/>
</dbReference>
<dbReference type="InterPro" id="IPR023170">
    <property type="entry name" value="HhH_base_excis_C"/>
</dbReference>
<evidence type="ECO:0000256" key="7">
    <source>
        <dbReference type="ARBA" id="ARBA00023295"/>
    </source>
</evidence>
<evidence type="ECO:0000256" key="6">
    <source>
        <dbReference type="ARBA" id="ARBA00023014"/>
    </source>
</evidence>
<dbReference type="AlphaFoldDB" id="X1NZW5"/>
<evidence type="ECO:0000256" key="1">
    <source>
        <dbReference type="ARBA" id="ARBA00022485"/>
    </source>
</evidence>
<name>X1NZW5_9ZZZZ</name>
<keyword evidence="6" id="KW-0411">Iron-sulfur</keyword>
<evidence type="ECO:0000256" key="5">
    <source>
        <dbReference type="ARBA" id="ARBA00023004"/>
    </source>
</evidence>
<keyword evidence="5" id="KW-0408">Iron</keyword>
<dbReference type="PANTHER" id="PTHR10359">
    <property type="entry name" value="A/G-SPECIFIC ADENINE GLYCOSYLASE/ENDONUCLEASE III"/>
    <property type="match status" value="1"/>
</dbReference>
<reference evidence="8" key="1">
    <citation type="journal article" date="2014" name="Front. Microbiol.">
        <title>High frequency of phylogenetically diverse reductive dehalogenase-homologous genes in deep subseafloor sedimentary metagenomes.</title>
        <authorList>
            <person name="Kawai M."/>
            <person name="Futagami T."/>
            <person name="Toyoda A."/>
            <person name="Takaki Y."/>
            <person name="Nishi S."/>
            <person name="Hori S."/>
            <person name="Arai W."/>
            <person name="Tsubouchi T."/>
            <person name="Morono Y."/>
            <person name="Uchiyama I."/>
            <person name="Ito T."/>
            <person name="Fujiyama A."/>
            <person name="Inagaki F."/>
            <person name="Takami H."/>
        </authorList>
    </citation>
    <scope>NUCLEOTIDE SEQUENCE</scope>
    <source>
        <strain evidence="8">Expedition CK06-06</strain>
    </source>
</reference>
<dbReference type="GO" id="GO:0046872">
    <property type="term" value="F:metal ion binding"/>
    <property type="evidence" value="ECO:0007669"/>
    <property type="project" value="UniProtKB-KW"/>
</dbReference>
<dbReference type="InterPro" id="IPR011257">
    <property type="entry name" value="DNA_glycosylase"/>
</dbReference>
<keyword evidence="4" id="KW-0378">Hydrolase</keyword>
<dbReference type="EMBL" id="BARV01018834">
    <property type="protein sequence ID" value="GAI24194.1"/>
    <property type="molecule type" value="Genomic_DNA"/>
</dbReference>
<proteinExistence type="predicted"/>
<evidence type="ECO:0000313" key="8">
    <source>
        <dbReference type="EMBL" id="GAI24194.1"/>
    </source>
</evidence>